<keyword evidence="8" id="KW-0547">Nucleotide-binding</keyword>
<dbReference type="EMBL" id="LR134350">
    <property type="protein sequence ID" value="VEG27540.1"/>
    <property type="molecule type" value="Genomic_DNA"/>
</dbReference>
<dbReference type="PANTHER" id="PTHR10160">
    <property type="entry name" value="NAD(P) TRANSHYDROGENASE"/>
    <property type="match status" value="1"/>
</dbReference>
<dbReference type="NCBIfam" id="NF006942">
    <property type="entry name" value="PRK09424.1"/>
    <property type="match status" value="1"/>
</dbReference>
<evidence type="ECO:0000256" key="13">
    <source>
        <dbReference type="ARBA" id="ARBA00023136"/>
    </source>
</evidence>
<evidence type="ECO:0000259" key="16">
    <source>
        <dbReference type="SMART" id="SM01002"/>
    </source>
</evidence>
<dbReference type="Pfam" id="PF01262">
    <property type="entry name" value="AlaDh_PNT_C"/>
    <property type="match status" value="1"/>
</dbReference>
<evidence type="ECO:0000256" key="10">
    <source>
        <dbReference type="ARBA" id="ARBA00022967"/>
    </source>
</evidence>
<dbReference type="CDD" id="cd05304">
    <property type="entry name" value="Rubrum_tdh"/>
    <property type="match status" value="1"/>
</dbReference>
<evidence type="ECO:0000256" key="14">
    <source>
        <dbReference type="ARBA" id="ARBA00048202"/>
    </source>
</evidence>
<feature type="domain" description="Alanine dehydrogenase/pyridine nucleotide transhydrogenase NAD(H)-binding" evidence="16">
    <location>
        <begin position="145"/>
        <end position="309"/>
    </location>
</feature>
<dbReference type="EC" id="7.1.1.1" evidence="4"/>
<dbReference type="SMART" id="SM01003">
    <property type="entry name" value="AlaDh_PNT_N"/>
    <property type="match status" value="1"/>
</dbReference>
<evidence type="ECO:0000256" key="6">
    <source>
        <dbReference type="ARBA" id="ARBA00022519"/>
    </source>
</evidence>
<gene>
    <name evidence="18" type="primary">pntA</name>
    <name evidence="18" type="ORF">NCTC11636_01081</name>
</gene>
<comment type="subcellular location">
    <subcellularLocation>
        <location evidence="2">Cell inner membrane</location>
        <topology evidence="2">Multi-pass membrane protein</topology>
    </subcellularLocation>
</comment>
<keyword evidence="13 15" id="KW-0472">Membrane</keyword>
<dbReference type="InterPro" id="IPR007698">
    <property type="entry name" value="AlaDH/PNT_NAD(H)-bd"/>
</dbReference>
<dbReference type="PIRSF" id="PIRSF000203">
    <property type="entry name" value="NADP_transhydrogenase_alpha"/>
    <property type="match status" value="1"/>
</dbReference>
<comment type="function">
    <text evidence="1">The transhydrogenation between NADH and NADP is coupled to respiration and ATP hydrolysis and functions as a proton pump across the membrane.</text>
</comment>
<dbReference type="InterPro" id="IPR036291">
    <property type="entry name" value="NAD(P)-bd_dom_sf"/>
</dbReference>
<dbReference type="InterPro" id="IPR008143">
    <property type="entry name" value="Ala_DH/PNT_CS2"/>
</dbReference>
<feature type="domain" description="Alanine dehydrogenase/pyridine nucleotide transhydrogenase N-terminal" evidence="17">
    <location>
        <begin position="4"/>
        <end position="136"/>
    </location>
</feature>
<dbReference type="RefSeq" id="WP_126382228.1">
    <property type="nucleotide sequence ID" value="NZ_LR134350.1"/>
</dbReference>
<feature type="transmembrane region" description="Helical" evidence="15">
    <location>
        <begin position="456"/>
        <end position="475"/>
    </location>
</feature>
<dbReference type="Pfam" id="PF12769">
    <property type="entry name" value="PNTB_4TM"/>
    <property type="match status" value="1"/>
</dbReference>
<evidence type="ECO:0000256" key="9">
    <source>
        <dbReference type="ARBA" id="ARBA00022857"/>
    </source>
</evidence>
<evidence type="ECO:0000256" key="5">
    <source>
        <dbReference type="ARBA" id="ARBA00022475"/>
    </source>
</evidence>
<evidence type="ECO:0000256" key="7">
    <source>
        <dbReference type="ARBA" id="ARBA00022692"/>
    </source>
</evidence>
<evidence type="ECO:0000256" key="3">
    <source>
        <dbReference type="ARBA" id="ARBA00005689"/>
    </source>
</evidence>
<proteinExistence type="inferred from homology"/>
<evidence type="ECO:0000256" key="1">
    <source>
        <dbReference type="ARBA" id="ARBA00003943"/>
    </source>
</evidence>
<reference evidence="18 19" key="1">
    <citation type="submission" date="2018-12" db="EMBL/GenBank/DDBJ databases">
        <authorList>
            <consortium name="Pathogen Informatics"/>
        </authorList>
    </citation>
    <scope>NUCLEOTIDE SEQUENCE [LARGE SCALE GENOMIC DNA]</scope>
    <source>
        <strain evidence="18 19">NCTC11636</strain>
    </source>
</reference>
<dbReference type="PANTHER" id="PTHR10160:SF19">
    <property type="entry name" value="PROTON-TRANSLOCATING NAD(P)(+) TRANSHYDROGENASE"/>
    <property type="match status" value="1"/>
</dbReference>
<sequence>MRLGVPCEGPDQPVVAATPQTVEKMIRLGYEVLVERGAGERARFPDSAYERAGARLVGPTGAWTCEVVLSASAPDEESLGMLGPGTTVVSRLDPARHPELIESLRATGATALALDAVPRISRAQAMDVLSSQANLAGYRAVIEAATHFGRLLGGQVTAAGKFPPASVYVIGAGVAGLAAIGTATSLGAVVRGTDVRPEVADQVRSMGAQFVPVPTAQETSSDGYATQMSQDQAALAARLYAQQAAQADIVITTAAIPGRAAPILLDREAIEAMAPGSVIIDMAAATGGNTELTVAGEVVTTEGGVTIVGHTDLAGRLPSQASQLYGQNLVNLLTLMTPEKDGTLVLDLEDEVVRAITVCHEGQTLWPPPPVTVSAAPAAQGPSAEELARAEAQEAAARARSRRLRAVGLAAAALVGAALVLVTPEAATSHYVVLVLSVILGFHVISNVTPALHTPLMSVTNAISGIILLGAISQVGHSDPLISAAAFVALVLATVNVFGGFAVTHRMLAMFRKD</sequence>
<dbReference type="GO" id="GO:0016491">
    <property type="term" value="F:oxidoreductase activity"/>
    <property type="evidence" value="ECO:0007669"/>
    <property type="project" value="UniProtKB-KW"/>
</dbReference>
<keyword evidence="7 15" id="KW-0812">Transmembrane</keyword>
<dbReference type="Gene3D" id="3.40.50.720">
    <property type="entry name" value="NAD(P)-binding Rossmann-like Domain"/>
    <property type="match status" value="2"/>
</dbReference>
<dbReference type="KEGG" id="ahw:NCTC11636_01081"/>
<evidence type="ECO:0000256" key="2">
    <source>
        <dbReference type="ARBA" id="ARBA00004429"/>
    </source>
</evidence>
<protein>
    <recommendedName>
        <fullName evidence="4">proton-translocating NAD(P)(+) transhydrogenase</fullName>
        <ecNumber evidence="4">7.1.1.1</ecNumber>
    </recommendedName>
</protein>
<evidence type="ECO:0000256" key="8">
    <source>
        <dbReference type="ARBA" id="ARBA00022741"/>
    </source>
</evidence>
<dbReference type="GO" id="GO:0050661">
    <property type="term" value="F:NADP binding"/>
    <property type="evidence" value="ECO:0007669"/>
    <property type="project" value="TreeGrafter"/>
</dbReference>
<keyword evidence="6" id="KW-0997">Cell inner membrane</keyword>
<accession>A0A448HGB6</accession>
<dbReference type="NCBIfam" id="TIGR00561">
    <property type="entry name" value="pntA"/>
    <property type="match status" value="1"/>
</dbReference>
<evidence type="ECO:0000259" key="17">
    <source>
        <dbReference type="SMART" id="SM01003"/>
    </source>
</evidence>
<evidence type="ECO:0000256" key="4">
    <source>
        <dbReference type="ARBA" id="ARBA00012943"/>
    </source>
</evidence>
<dbReference type="GO" id="GO:0005886">
    <property type="term" value="C:plasma membrane"/>
    <property type="evidence" value="ECO:0007669"/>
    <property type="project" value="UniProtKB-SubCell"/>
</dbReference>
<evidence type="ECO:0000256" key="15">
    <source>
        <dbReference type="SAM" id="Phobius"/>
    </source>
</evidence>
<keyword evidence="5" id="KW-1003">Cell membrane</keyword>
<dbReference type="InterPro" id="IPR024605">
    <property type="entry name" value="NADP_transhyd_a_C"/>
</dbReference>
<keyword evidence="12" id="KW-0520">NAD</keyword>
<dbReference type="SMART" id="SM01002">
    <property type="entry name" value="AlaDh_PNT_C"/>
    <property type="match status" value="1"/>
</dbReference>
<comment type="catalytic activity">
    <reaction evidence="14">
        <text>NAD(+) + NADPH + H(+)(in) = NADH + NADP(+) + H(+)(out)</text>
        <dbReference type="Rhea" id="RHEA:47992"/>
        <dbReference type="ChEBI" id="CHEBI:15378"/>
        <dbReference type="ChEBI" id="CHEBI:57540"/>
        <dbReference type="ChEBI" id="CHEBI:57783"/>
        <dbReference type="ChEBI" id="CHEBI:57945"/>
        <dbReference type="ChEBI" id="CHEBI:58349"/>
        <dbReference type="EC" id="7.1.1.1"/>
    </reaction>
</comment>
<organism evidence="18 19">
    <name type="scientific">Actinomyces howellii</name>
    <dbReference type="NCBI Taxonomy" id="52771"/>
    <lineage>
        <taxon>Bacteria</taxon>
        <taxon>Bacillati</taxon>
        <taxon>Actinomycetota</taxon>
        <taxon>Actinomycetes</taxon>
        <taxon>Actinomycetales</taxon>
        <taxon>Actinomycetaceae</taxon>
        <taxon>Actinomyces</taxon>
    </lineage>
</organism>
<feature type="transmembrane region" description="Helical" evidence="15">
    <location>
        <begin position="406"/>
        <end position="424"/>
    </location>
</feature>
<dbReference type="Proteomes" id="UP000266895">
    <property type="component" value="Chromosome"/>
</dbReference>
<keyword evidence="18" id="KW-0560">Oxidoreductase</keyword>
<dbReference type="InterPro" id="IPR007886">
    <property type="entry name" value="AlaDH/PNT_N"/>
</dbReference>
<dbReference type="OrthoDB" id="9804592at2"/>
<dbReference type="SUPFAM" id="SSF51735">
    <property type="entry name" value="NAD(P)-binding Rossmann-fold domains"/>
    <property type="match status" value="1"/>
</dbReference>
<dbReference type="GO" id="GO:0008750">
    <property type="term" value="F:proton-translocating NAD(P)+ transhydrogenase activity"/>
    <property type="evidence" value="ECO:0007669"/>
    <property type="project" value="UniProtKB-EC"/>
</dbReference>
<dbReference type="GO" id="GO:0006740">
    <property type="term" value="P:NADPH regeneration"/>
    <property type="evidence" value="ECO:0007669"/>
    <property type="project" value="TreeGrafter"/>
</dbReference>
<keyword evidence="10" id="KW-1278">Translocase</keyword>
<keyword evidence="11 15" id="KW-1133">Transmembrane helix</keyword>
<name>A0A448HGB6_9ACTO</name>
<dbReference type="PROSITE" id="PS00837">
    <property type="entry name" value="ALADH_PNT_2"/>
    <property type="match status" value="1"/>
</dbReference>
<dbReference type="InterPro" id="IPR026255">
    <property type="entry name" value="NADP_transhyd_a"/>
</dbReference>
<dbReference type="SUPFAM" id="SSF52283">
    <property type="entry name" value="Formate/glycerate dehydrogenase catalytic domain-like"/>
    <property type="match status" value="1"/>
</dbReference>
<dbReference type="Pfam" id="PF05222">
    <property type="entry name" value="AlaDh_PNT_N"/>
    <property type="match status" value="1"/>
</dbReference>
<feature type="transmembrane region" description="Helical" evidence="15">
    <location>
        <begin position="430"/>
        <end position="449"/>
    </location>
</feature>
<keyword evidence="9" id="KW-0521">NADP</keyword>
<feature type="transmembrane region" description="Helical" evidence="15">
    <location>
        <begin position="481"/>
        <end position="503"/>
    </location>
</feature>
<evidence type="ECO:0000313" key="19">
    <source>
        <dbReference type="Proteomes" id="UP000266895"/>
    </source>
</evidence>
<evidence type="ECO:0000256" key="12">
    <source>
        <dbReference type="ARBA" id="ARBA00023027"/>
    </source>
</evidence>
<evidence type="ECO:0000256" key="11">
    <source>
        <dbReference type="ARBA" id="ARBA00022989"/>
    </source>
</evidence>
<evidence type="ECO:0000313" key="18">
    <source>
        <dbReference type="EMBL" id="VEG27540.1"/>
    </source>
</evidence>
<dbReference type="AlphaFoldDB" id="A0A448HGB6"/>
<comment type="similarity">
    <text evidence="3">Belongs to the AlaDH/PNT family.</text>
</comment>
<keyword evidence="19" id="KW-1185">Reference proteome</keyword>